<dbReference type="GO" id="GO:0008770">
    <property type="term" value="F:[acyl-carrier-protein] phosphodiesterase activity"/>
    <property type="evidence" value="ECO:0007669"/>
    <property type="project" value="InterPro"/>
</dbReference>
<organism evidence="5 6">
    <name type="scientific">Vibrio ostreae</name>
    <dbReference type="NCBI Taxonomy" id="2841925"/>
    <lineage>
        <taxon>Bacteria</taxon>
        <taxon>Pseudomonadati</taxon>
        <taxon>Pseudomonadota</taxon>
        <taxon>Gammaproteobacteria</taxon>
        <taxon>Vibrionales</taxon>
        <taxon>Vibrionaceae</taxon>
        <taxon>Vibrio</taxon>
    </lineage>
</organism>
<evidence type="ECO:0000313" key="5">
    <source>
        <dbReference type="EMBL" id="QXO16449.1"/>
    </source>
</evidence>
<keyword evidence="4" id="KW-0276">Fatty acid metabolism</keyword>
<evidence type="ECO:0000256" key="4">
    <source>
        <dbReference type="ARBA" id="ARBA00023160"/>
    </source>
</evidence>
<protein>
    <submittedName>
        <fullName evidence="5">DUF479 domain-containing protein</fullName>
    </submittedName>
</protein>
<keyword evidence="2" id="KW-0378">Hydrolase</keyword>
<dbReference type="EMBL" id="CP076642">
    <property type="protein sequence ID" value="QXO16449.1"/>
    <property type="molecule type" value="Genomic_DNA"/>
</dbReference>
<dbReference type="KEGG" id="vos:KNV97_02780"/>
<evidence type="ECO:0000313" key="6">
    <source>
        <dbReference type="Proteomes" id="UP000694232"/>
    </source>
</evidence>
<keyword evidence="1" id="KW-0444">Lipid biosynthesis</keyword>
<keyword evidence="3" id="KW-0443">Lipid metabolism</keyword>
<evidence type="ECO:0000256" key="1">
    <source>
        <dbReference type="ARBA" id="ARBA00022516"/>
    </source>
</evidence>
<name>A0A975U741_9VIBR</name>
<dbReference type="PANTHER" id="PTHR38764:SF1">
    <property type="entry name" value="ACYL CARRIER PROTEIN PHOSPHODIESTERASE"/>
    <property type="match status" value="1"/>
</dbReference>
<dbReference type="Pfam" id="PF04336">
    <property type="entry name" value="ACP_PD"/>
    <property type="match status" value="2"/>
</dbReference>
<proteinExistence type="predicted"/>
<keyword evidence="4" id="KW-0275">Fatty acid biosynthesis</keyword>
<dbReference type="RefSeq" id="WP_218562074.1">
    <property type="nucleotide sequence ID" value="NZ_CP076642.1"/>
</dbReference>
<evidence type="ECO:0000256" key="3">
    <source>
        <dbReference type="ARBA" id="ARBA00023098"/>
    </source>
</evidence>
<dbReference type="Proteomes" id="UP000694232">
    <property type="component" value="Chromosome 2"/>
</dbReference>
<keyword evidence="6" id="KW-1185">Reference proteome</keyword>
<dbReference type="PIRSF" id="PIRSF011489">
    <property type="entry name" value="DUF479"/>
    <property type="match status" value="1"/>
</dbReference>
<evidence type="ECO:0000256" key="2">
    <source>
        <dbReference type="ARBA" id="ARBA00022801"/>
    </source>
</evidence>
<sequence>MNYLAHLHIADHCQSSLLGNLLGDFVKGDPDSQYVAPIASGIRLHRLVDAYTDSHPVISHAKQCFSADTRRFAPIALDMFWDHCLASQWAHYHDLSLSRFVRQAHQRVTREQAITFAAAANFSETRASSEPIASPQPIALPDRFNRVSGAMWQGGWLESYAELSNIEFALQRMSQRSVRMGKLAHCFDGLSRHYSRLAELFTVLYPDVLEKAKRSEL</sequence>
<reference evidence="5" key="1">
    <citation type="submission" date="2021-06" db="EMBL/GenBank/DDBJ databases">
        <title>Vibrio nov. sp., novel gut bacterium isolated from Yellow Sea oyster.</title>
        <authorList>
            <person name="Muhammad N."/>
            <person name="Nguyen T.H."/>
            <person name="Lee Y.-J."/>
            <person name="Ko J."/>
            <person name="Kim S.-G."/>
        </authorList>
    </citation>
    <scope>NUCLEOTIDE SEQUENCE</scope>
    <source>
        <strain evidence="5">OG9-811</strain>
    </source>
</reference>
<gene>
    <name evidence="5" type="ORF">KNV97_02780</name>
</gene>
<dbReference type="GO" id="GO:0006633">
    <property type="term" value="P:fatty acid biosynthetic process"/>
    <property type="evidence" value="ECO:0007669"/>
    <property type="project" value="UniProtKB-KW"/>
</dbReference>
<dbReference type="AlphaFoldDB" id="A0A975U741"/>
<accession>A0A975U741</accession>
<dbReference type="PANTHER" id="PTHR38764">
    <property type="entry name" value="ACYL CARRIER PROTEIN PHOSPHODIESTERASE"/>
    <property type="match status" value="1"/>
</dbReference>
<dbReference type="InterPro" id="IPR007431">
    <property type="entry name" value="ACP_PD"/>
</dbReference>